<protein>
    <submittedName>
        <fullName evidence="2">Acid phosphatase (Class B)</fullName>
    </submittedName>
</protein>
<dbReference type="Gramene" id="OE9A034086T1">
    <property type="protein sequence ID" value="OE9A034086C1"/>
    <property type="gene ID" value="OE9A034086"/>
</dbReference>
<dbReference type="InterPro" id="IPR005519">
    <property type="entry name" value="Acid_phosphat_B-like"/>
</dbReference>
<keyword evidence="1" id="KW-0812">Transmembrane</keyword>
<feature type="transmembrane region" description="Helical" evidence="1">
    <location>
        <begin position="38"/>
        <end position="68"/>
    </location>
</feature>
<gene>
    <name evidence="2" type="ORF">OLEA9_A034086</name>
</gene>
<name>A0A8S0UE70_OLEEU</name>
<dbReference type="EMBL" id="CACTIH010007542">
    <property type="protein sequence ID" value="CAA3015317.1"/>
    <property type="molecule type" value="Genomic_DNA"/>
</dbReference>
<dbReference type="Pfam" id="PF03767">
    <property type="entry name" value="Acid_phosphat_B"/>
    <property type="match status" value="1"/>
</dbReference>
<dbReference type="PANTHER" id="PTHR31284:SF22">
    <property type="entry name" value="ACID PHOSPHATASE"/>
    <property type="match status" value="1"/>
</dbReference>
<dbReference type="AlphaFoldDB" id="A0A8S0UE70"/>
<sequence length="307" mass="34735">MSAYGHQMEREYSAQSLSSTGDSVVAEMGSRYTTETGIYMSSFAAMVFISGLVTVGVSMMALLISLAVMLQSCENRNSGVLQTYKDIDLYGYCKNYALHAELNSLDIDFFPATCKDVAIKYINEGQYMRDLNITVSIAEDFFSRVRPLNDSREIVLMDADDFFASENLHSHLLMRWIDKDAFHDSSRVKNVFAMKLYLKLQAGGWPLILISRKPEKLRDDAIEHLASVGCSGWSSLIMRTDSETQMDSQKHFSRQRTALQNEGFRIIATISSQMDAVRGPCLEERIFKLPTPMFSYKMEDNVESTNL</sequence>
<evidence type="ECO:0000256" key="1">
    <source>
        <dbReference type="SAM" id="Phobius"/>
    </source>
</evidence>
<dbReference type="Gene3D" id="3.40.50.1000">
    <property type="entry name" value="HAD superfamily/HAD-like"/>
    <property type="match status" value="1"/>
</dbReference>
<dbReference type="Proteomes" id="UP000594638">
    <property type="component" value="Unassembled WGS sequence"/>
</dbReference>
<evidence type="ECO:0000313" key="3">
    <source>
        <dbReference type="Proteomes" id="UP000594638"/>
    </source>
</evidence>
<dbReference type="OrthoDB" id="1900337at2759"/>
<accession>A0A8S0UE70</accession>
<comment type="caution">
    <text evidence="2">The sequence shown here is derived from an EMBL/GenBank/DDBJ whole genome shotgun (WGS) entry which is preliminary data.</text>
</comment>
<proteinExistence type="predicted"/>
<keyword evidence="1" id="KW-1133">Transmembrane helix</keyword>
<reference evidence="2 3" key="1">
    <citation type="submission" date="2019-12" db="EMBL/GenBank/DDBJ databases">
        <authorList>
            <person name="Alioto T."/>
            <person name="Alioto T."/>
            <person name="Gomez Garrido J."/>
        </authorList>
    </citation>
    <scope>NUCLEOTIDE SEQUENCE [LARGE SCALE GENOMIC DNA]</scope>
</reference>
<keyword evidence="1" id="KW-0472">Membrane</keyword>
<keyword evidence="3" id="KW-1185">Reference proteome</keyword>
<dbReference type="InterPro" id="IPR023214">
    <property type="entry name" value="HAD_sf"/>
</dbReference>
<evidence type="ECO:0000313" key="2">
    <source>
        <dbReference type="EMBL" id="CAA3015317.1"/>
    </source>
</evidence>
<organism evidence="2 3">
    <name type="scientific">Olea europaea subsp. europaea</name>
    <dbReference type="NCBI Taxonomy" id="158383"/>
    <lineage>
        <taxon>Eukaryota</taxon>
        <taxon>Viridiplantae</taxon>
        <taxon>Streptophyta</taxon>
        <taxon>Embryophyta</taxon>
        <taxon>Tracheophyta</taxon>
        <taxon>Spermatophyta</taxon>
        <taxon>Magnoliopsida</taxon>
        <taxon>eudicotyledons</taxon>
        <taxon>Gunneridae</taxon>
        <taxon>Pentapetalae</taxon>
        <taxon>asterids</taxon>
        <taxon>lamiids</taxon>
        <taxon>Lamiales</taxon>
        <taxon>Oleaceae</taxon>
        <taxon>Oleeae</taxon>
        <taxon>Olea</taxon>
    </lineage>
</organism>
<dbReference type="PANTHER" id="PTHR31284">
    <property type="entry name" value="ACID PHOSPHATASE-LIKE PROTEIN"/>
    <property type="match status" value="1"/>
</dbReference>
<dbReference type="Gramene" id="OE9A034086T2">
    <property type="protein sequence ID" value="OE9A034086C2"/>
    <property type="gene ID" value="OE9A034086"/>
</dbReference>